<dbReference type="Pfam" id="PF01844">
    <property type="entry name" value="HNH"/>
    <property type="match status" value="1"/>
</dbReference>
<dbReference type="Proteomes" id="UP001623591">
    <property type="component" value="Unassembled WGS sequence"/>
</dbReference>
<evidence type="ECO:0000313" key="2">
    <source>
        <dbReference type="EMBL" id="MFL0247484.1"/>
    </source>
</evidence>
<keyword evidence="3" id="KW-1185">Reference proteome</keyword>
<evidence type="ECO:0000313" key="3">
    <source>
        <dbReference type="Proteomes" id="UP001623591"/>
    </source>
</evidence>
<organism evidence="2 3">
    <name type="scientific">Candidatus Clostridium stratigraminis</name>
    <dbReference type="NCBI Taxonomy" id="3381661"/>
    <lineage>
        <taxon>Bacteria</taxon>
        <taxon>Bacillati</taxon>
        <taxon>Bacillota</taxon>
        <taxon>Clostridia</taxon>
        <taxon>Eubacteriales</taxon>
        <taxon>Clostridiaceae</taxon>
        <taxon>Clostridium</taxon>
    </lineage>
</organism>
<dbReference type="RefSeq" id="WP_406769935.1">
    <property type="nucleotide sequence ID" value="NZ_JBJHZZ010000007.1"/>
</dbReference>
<name>A0ABW8T8V7_9CLOT</name>
<feature type="domain" description="HNH" evidence="1">
    <location>
        <begin position="177"/>
        <end position="221"/>
    </location>
</feature>
<dbReference type="EMBL" id="JBJHZZ010000007">
    <property type="protein sequence ID" value="MFL0247484.1"/>
    <property type="molecule type" value="Genomic_DNA"/>
</dbReference>
<comment type="caution">
    <text evidence="2">The sequence shown here is derived from an EMBL/GenBank/DDBJ whole genome shotgun (WGS) entry which is preliminary data.</text>
</comment>
<keyword evidence="2" id="KW-0540">Nuclease</keyword>
<keyword evidence="2" id="KW-0255">Endonuclease</keyword>
<proteinExistence type="predicted"/>
<protein>
    <submittedName>
        <fullName evidence="2">HNH endonuclease</fullName>
    </submittedName>
</protein>
<keyword evidence="2" id="KW-0378">Hydrolase</keyword>
<sequence>MNEKLLVVCDECNKNFEMLKNSIERRKERYGKILCMSCSQKGERNPIFNRKGILSYKEKREKINTICTDCGKEYCMTHERILSRREKYGKDLCLSCSKIGERNPFYNKRFTSDQLQLFSSIRKSFYNDKLFGEYRRAQQSLRFMGKDNPMYKEDVEKVNWRSRCLRELVLKVNNYTCQKCKTQKHPLELDTHHIVSINHNKDKRIDIENTACLCVKCHRAFHMLYGWNTISKDFESFIESSETIETMLEKHNGVE</sequence>
<accession>A0ABW8T8V7</accession>
<gene>
    <name evidence="2" type="ORF">ACJDUG_10935</name>
</gene>
<dbReference type="InterPro" id="IPR002711">
    <property type="entry name" value="HNH"/>
</dbReference>
<dbReference type="GO" id="GO:0004519">
    <property type="term" value="F:endonuclease activity"/>
    <property type="evidence" value="ECO:0007669"/>
    <property type="project" value="UniProtKB-KW"/>
</dbReference>
<reference evidence="2 3" key="1">
    <citation type="submission" date="2024-11" db="EMBL/GenBank/DDBJ databases">
        <authorList>
            <person name="Heng Y.C."/>
            <person name="Lim A.C.H."/>
            <person name="Lee J.K.Y."/>
            <person name="Kittelmann S."/>
        </authorList>
    </citation>
    <scope>NUCLEOTIDE SEQUENCE [LARGE SCALE GENOMIC DNA]</scope>
    <source>
        <strain evidence="2 3">WILCCON 0185</strain>
    </source>
</reference>
<dbReference type="CDD" id="cd00085">
    <property type="entry name" value="HNHc"/>
    <property type="match status" value="1"/>
</dbReference>
<dbReference type="Gene3D" id="1.10.30.50">
    <property type="match status" value="1"/>
</dbReference>
<evidence type="ECO:0000259" key="1">
    <source>
        <dbReference type="Pfam" id="PF01844"/>
    </source>
</evidence>
<dbReference type="InterPro" id="IPR003615">
    <property type="entry name" value="HNH_nuc"/>
</dbReference>